<dbReference type="EMBL" id="JAJJMA010239326">
    <property type="protein sequence ID" value="MCL7042789.1"/>
    <property type="molecule type" value="Genomic_DNA"/>
</dbReference>
<name>A0AA41VK49_PAPNU</name>
<organism evidence="1 2">
    <name type="scientific">Papaver nudicaule</name>
    <name type="common">Iceland poppy</name>
    <dbReference type="NCBI Taxonomy" id="74823"/>
    <lineage>
        <taxon>Eukaryota</taxon>
        <taxon>Viridiplantae</taxon>
        <taxon>Streptophyta</taxon>
        <taxon>Embryophyta</taxon>
        <taxon>Tracheophyta</taxon>
        <taxon>Spermatophyta</taxon>
        <taxon>Magnoliopsida</taxon>
        <taxon>Ranunculales</taxon>
        <taxon>Papaveraceae</taxon>
        <taxon>Papaveroideae</taxon>
        <taxon>Papaver</taxon>
    </lineage>
</organism>
<accession>A0AA41VK49</accession>
<keyword evidence="2" id="KW-1185">Reference proteome</keyword>
<sequence>GLLHELEVEYAQAKEEFYPLQLQYVYAQRNRSMMLYDLHVVYGTHIKMPVEIREWIKWMLLDEHLEDALEIADAREEELKKQATDEGVQLAEPIIKPERPELLNLGNNLDLVKERCS</sequence>
<dbReference type="AlphaFoldDB" id="A0AA41VK49"/>
<reference evidence="1" key="1">
    <citation type="submission" date="2022-03" db="EMBL/GenBank/DDBJ databases">
        <title>A functionally conserved STORR gene fusion in Papaver species that diverged 16.8 million years ago.</title>
        <authorList>
            <person name="Catania T."/>
        </authorList>
    </citation>
    <scope>NUCLEOTIDE SEQUENCE</scope>
    <source>
        <strain evidence="1">S-191538</strain>
    </source>
</reference>
<evidence type="ECO:0000313" key="2">
    <source>
        <dbReference type="Proteomes" id="UP001177140"/>
    </source>
</evidence>
<feature type="non-terminal residue" evidence="1">
    <location>
        <position position="1"/>
    </location>
</feature>
<gene>
    <name evidence="1" type="ORF">MKW94_010552</name>
</gene>
<feature type="non-terminal residue" evidence="1">
    <location>
        <position position="117"/>
    </location>
</feature>
<dbReference type="Proteomes" id="UP001177140">
    <property type="component" value="Unassembled WGS sequence"/>
</dbReference>
<proteinExistence type="predicted"/>
<evidence type="ECO:0000313" key="1">
    <source>
        <dbReference type="EMBL" id="MCL7042789.1"/>
    </source>
</evidence>
<protein>
    <submittedName>
        <fullName evidence="1">Uncharacterized protein</fullName>
    </submittedName>
</protein>
<comment type="caution">
    <text evidence="1">The sequence shown here is derived from an EMBL/GenBank/DDBJ whole genome shotgun (WGS) entry which is preliminary data.</text>
</comment>